<dbReference type="Gene3D" id="3.50.50.60">
    <property type="entry name" value="FAD/NAD(P)-binding domain"/>
    <property type="match status" value="1"/>
</dbReference>
<keyword evidence="4" id="KW-0274">FAD</keyword>
<keyword evidence="5" id="KW-0560">Oxidoreductase</keyword>
<dbReference type="EMBL" id="LASV01000087">
    <property type="protein sequence ID" value="KKA23772.1"/>
    <property type="molecule type" value="Genomic_DNA"/>
</dbReference>
<feature type="domain" description="FAD-binding" evidence="8">
    <location>
        <begin position="233"/>
        <end position="321"/>
    </location>
</feature>
<evidence type="ECO:0000259" key="8">
    <source>
        <dbReference type="Pfam" id="PF01494"/>
    </source>
</evidence>
<accession>A0A0F4YZS2</accession>
<evidence type="ECO:0000256" key="2">
    <source>
        <dbReference type="ARBA" id="ARBA00007992"/>
    </source>
</evidence>
<feature type="domain" description="MnmG N-terminal" evidence="7">
    <location>
        <begin position="9"/>
        <end position="164"/>
    </location>
</feature>
<dbReference type="InterPro" id="IPR040131">
    <property type="entry name" value="MnmG_N"/>
</dbReference>
<reference evidence="9 10" key="1">
    <citation type="submission" date="2015-04" db="EMBL/GenBank/DDBJ databases">
        <authorList>
            <person name="Heijne W.H."/>
            <person name="Fedorova N.D."/>
            <person name="Nierman W.C."/>
            <person name="Vollebregt A.W."/>
            <person name="Zhao Z."/>
            <person name="Wu L."/>
            <person name="Kumar M."/>
            <person name="Stam H."/>
            <person name="van den Berg M.A."/>
            <person name="Pel H.J."/>
        </authorList>
    </citation>
    <scope>NUCLEOTIDE SEQUENCE [LARGE SCALE GENOMIC DNA]</scope>
    <source>
        <strain evidence="9 10">CBS 393.64</strain>
    </source>
</reference>
<dbReference type="STRING" id="1408163.A0A0F4YZS2"/>
<keyword evidence="3" id="KW-0285">Flavoprotein</keyword>
<protein>
    <submittedName>
        <fullName evidence="9">Salicylate hydroxylase</fullName>
    </submittedName>
</protein>
<dbReference type="GeneID" id="25314575"/>
<dbReference type="GO" id="GO:0071949">
    <property type="term" value="F:FAD binding"/>
    <property type="evidence" value="ECO:0007669"/>
    <property type="project" value="InterPro"/>
</dbReference>
<name>A0A0F4YZS2_RASE3</name>
<dbReference type="OrthoDB" id="1047367at2759"/>
<sequence>MAGQSPLEVGVVGGGLAGLSAAIALKRAGHQVELFERTALTNEAGITLGIAPNGERVCHRWGLDLMAVGGLEAFQVRHLDGKTASMTWHNSLKDVPEKYGARFCFIRHGDVHAGLLRLLETTQGLPVKVNLETAIEAVDCEKGTIQTKDGRVVEKDLVVIANGVNVTGQDCPLQDTGLSFYRYLVPDDEIMQDPEIRPLFENQEDLEICFLHHLPAGISIVTYLCEGGKTRSVNIYSPRLAEGKKTRVTREELLALTRDFHPSIRAIVQHAPETDVHAHSLLIRDPLLNYVRGKAVVIGDAAHTMKPHQGQGASIAMESAGCLEVLFTGASKDDVPSRLRQFEKLRLGRCGPVHVFSNMPLGPQGYPWMLEKIRPFWDETRPLPPPGSRPLSEPFREFIFGYDVFAETRKALEEAQKDCRLNGTTVNDVSHEKETVNGVV</sequence>
<evidence type="ECO:0000256" key="4">
    <source>
        <dbReference type="ARBA" id="ARBA00022827"/>
    </source>
</evidence>
<dbReference type="PANTHER" id="PTHR13789:SF215">
    <property type="entry name" value="FAD-BINDING DOMAIN-CONTAINING PROTEIN-RELATED"/>
    <property type="match status" value="1"/>
</dbReference>
<comment type="caution">
    <text evidence="9">The sequence shown here is derived from an EMBL/GenBank/DDBJ whole genome shotgun (WGS) entry which is preliminary data.</text>
</comment>
<comment type="cofactor">
    <cofactor evidence="1">
        <name>FAD</name>
        <dbReference type="ChEBI" id="CHEBI:57692"/>
    </cofactor>
</comment>
<dbReference type="Pfam" id="PF01134">
    <property type="entry name" value="GIDA"/>
    <property type="match status" value="1"/>
</dbReference>
<comment type="similarity">
    <text evidence="2">Belongs to the paxM FAD-dependent monooxygenase family.</text>
</comment>
<dbReference type="PRINTS" id="PR00420">
    <property type="entry name" value="RNGMNOXGNASE"/>
</dbReference>
<evidence type="ECO:0000313" key="10">
    <source>
        <dbReference type="Proteomes" id="UP000053958"/>
    </source>
</evidence>
<keyword evidence="10" id="KW-1185">Reference proteome</keyword>
<dbReference type="RefSeq" id="XP_013330384.1">
    <property type="nucleotide sequence ID" value="XM_013474930.1"/>
</dbReference>
<keyword evidence="6" id="KW-0503">Monooxygenase</keyword>
<evidence type="ECO:0000256" key="3">
    <source>
        <dbReference type="ARBA" id="ARBA00022630"/>
    </source>
</evidence>
<dbReference type="InterPro" id="IPR050493">
    <property type="entry name" value="FAD-dep_Monooxygenase_BioMet"/>
</dbReference>
<dbReference type="AlphaFoldDB" id="A0A0F4YZS2"/>
<dbReference type="InterPro" id="IPR036188">
    <property type="entry name" value="FAD/NAD-bd_sf"/>
</dbReference>
<proteinExistence type="inferred from homology"/>
<dbReference type="InterPro" id="IPR002938">
    <property type="entry name" value="FAD-bd"/>
</dbReference>
<evidence type="ECO:0000256" key="1">
    <source>
        <dbReference type="ARBA" id="ARBA00001974"/>
    </source>
</evidence>
<dbReference type="Proteomes" id="UP000053958">
    <property type="component" value="Unassembled WGS sequence"/>
</dbReference>
<evidence type="ECO:0000313" key="9">
    <source>
        <dbReference type="EMBL" id="KKA23772.1"/>
    </source>
</evidence>
<evidence type="ECO:0000256" key="5">
    <source>
        <dbReference type="ARBA" id="ARBA00023002"/>
    </source>
</evidence>
<evidence type="ECO:0000259" key="7">
    <source>
        <dbReference type="Pfam" id="PF01134"/>
    </source>
</evidence>
<dbReference type="SUPFAM" id="SSF51905">
    <property type="entry name" value="FAD/NAD(P)-binding domain"/>
    <property type="match status" value="1"/>
</dbReference>
<dbReference type="GO" id="GO:0004497">
    <property type="term" value="F:monooxygenase activity"/>
    <property type="evidence" value="ECO:0007669"/>
    <property type="project" value="UniProtKB-KW"/>
</dbReference>
<dbReference type="PANTHER" id="PTHR13789">
    <property type="entry name" value="MONOOXYGENASE"/>
    <property type="match status" value="1"/>
</dbReference>
<organism evidence="9 10">
    <name type="scientific">Rasamsonia emersonii (strain ATCC 16479 / CBS 393.64 / IMI 116815)</name>
    <dbReference type="NCBI Taxonomy" id="1408163"/>
    <lineage>
        <taxon>Eukaryota</taxon>
        <taxon>Fungi</taxon>
        <taxon>Dikarya</taxon>
        <taxon>Ascomycota</taxon>
        <taxon>Pezizomycotina</taxon>
        <taxon>Eurotiomycetes</taxon>
        <taxon>Eurotiomycetidae</taxon>
        <taxon>Eurotiales</taxon>
        <taxon>Trichocomaceae</taxon>
        <taxon>Rasamsonia</taxon>
    </lineage>
</organism>
<gene>
    <name evidence="9" type="ORF">T310_2224</name>
</gene>
<dbReference type="Pfam" id="PF01494">
    <property type="entry name" value="FAD_binding_3"/>
    <property type="match status" value="1"/>
</dbReference>
<evidence type="ECO:0000256" key="6">
    <source>
        <dbReference type="ARBA" id="ARBA00023033"/>
    </source>
</evidence>